<gene>
    <name evidence="5" type="ORF">H5410_046561</name>
</gene>
<sequence>MHWSIDVYHAPEFTYGNVHLLPKTSHLWILLAGPCRSNLVYLSIHKDQDQMNAHSLSSKRRYTYNLSVTNDQAR</sequence>
<name>A0A9J5XES6_SOLCO</name>
<dbReference type="Proteomes" id="UP000824120">
    <property type="component" value="Chromosome 9"/>
</dbReference>
<accession>A0A9J5XES6</accession>
<keyword evidence="2" id="KW-0808">Transferase</keyword>
<dbReference type="OrthoDB" id="1707250at2759"/>
<evidence type="ECO:0000256" key="4">
    <source>
        <dbReference type="ARBA" id="ARBA00023163"/>
    </source>
</evidence>
<keyword evidence="3" id="KW-0548">Nucleotidyltransferase</keyword>
<dbReference type="PANTHER" id="PTHR34995:SF1">
    <property type="entry name" value="DNA-DIRECTED RNA POLYMERASE SUBUNIT BETA"/>
    <property type="match status" value="1"/>
</dbReference>
<keyword evidence="1" id="KW-0240">DNA-directed RNA polymerase</keyword>
<organism evidence="5 6">
    <name type="scientific">Solanum commersonii</name>
    <name type="common">Commerson's wild potato</name>
    <name type="synonym">Commerson's nightshade</name>
    <dbReference type="NCBI Taxonomy" id="4109"/>
    <lineage>
        <taxon>Eukaryota</taxon>
        <taxon>Viridiplantae</taxon>
        <taxon>Streptophyta</taxon>
        <taxon>Embryophyta</taxon>
        <taxon>Tracheophyta</taxon>
        <taxon>Spermatophyta</taxon>
        <taxon>Magnoliopsida</taxon>
        <taxon>eudicotyledons</taxon>
        <taxon>Gunneridae</taxon>
        <taxon>Pentapetalae</taxon>
        <taxon>asterids</taxon>
        <taxon>lamiids</taxon>
        <taxon>Solanales</taxon>
        <taxon>Solanaceae</taxon>
        <taxon>Solanoideae</taxon>
        <taxon>Solaneae</taxon>
        <taxon>Solanum</taxon>
    </lineage>
</organism>
<dbReference type="GO" id="GO:0000428">
    <property type="term" value="C:DNA-directed RNA polymerase complex"/>
    <property type="evidence" value="ECO:0007669"/>
    <property type="project" value="UniProtKB-KW"/>
</dbReference>
<protein>
    <submittedName>
        <fullName evidence="5">Uncharacterized protein</fullName>
    </submittedName>
</protein>
<dbReference type="AlphaFoldDB" id="A0A9J5XES6"/>
<proteinExistence type="predicted"/>
<reference evidence="5 6" key="1">
    <citation type="submission" date="2020-09" db="EMBL/GenBank/DDBJ databases">
        <title>De no assembly of potato wild relative species, Solanum commersonii.</title>
        <authorList>
            <person name="Cho K."/>
        </authorList>
    </citation>
    <scope>NUCLEOTIDE SEQUENCE [LARGE SCALE GENOMIC DNA]</scope>
    <source>
        <strain evidence="5">LZ3.2</strain>
        <tissue evidence="5">Leaf</tissue>
    </source>
</reference>
<comment type="caution">
    <text evidence="5">The sequence shown here is derived from an EMBL/GenBank/DDBJ whole genome shotgun (WGS) entry which is preliminary data.</text>
</comment>
<keyword evidence="6" id="KW-1185">Reference proteome</keyword>
<evidence type="ECO:0000256" key="1">
    <source>
        <dbReference type="ARBA" id="ARBA00022478"/>
    </source>
</evidence>
<dbReference type="InterPro" id="IPR050254">
    <property type="entry name" value="RNA_pol_beta''_euk"/>
</dbReference>
<dbReference type="EMBL" id="JACXVP010000009">
    <property type="protein sequence ID" value="KAG5586127.1"/>
    <property type="molecule type" value="Genomic_DNA"/>
</dbReference>
<evidence type="ECO:0000256" key="2">
    <source>
        <dbReference type="ARBA" id="ARBA00022679"/>
    </source>
</evidence>
<dbReference type="PANTHER" id="PTHR34995">
    <property type="entry name" value="DNA-DIRECTED RNA POLYMERASE SUBUNIT BETA"/>
    <property type="match status" value="1"/>
</dbReference>
<evidence type="ECO:0000313" key="6">
    <source>
        <dbReference type="Proteomes" id="UP000824120"/>
    </source>
</evidence>
<evidence type="ECO:0000313" key="5">
    <source>
        <dbReference type="EMBL" id="KAG5586127.1"/>
    </source>
</evidence>
<evidence type="ECO:0000256" key="3">
    <source>
        <dbReference type="ARBA" id="ARBA00022695"/>
    </source>
</evidence>
<dbReference type="GO" id="GO:0016779">
    <property type="term" value="F:nucleotidyltransferase activity"/>
    <property type="evidence" value="ECO:0007669"/>
    <property type="project" value="UniProtKB-KW"/>
</dbReference>
<keyword evidence="4" id="KW-0804">Transcription</keyword>